<dbReference type="Gene3D" id="2.60.120.200">
    <property type="match status" value="1"/>
</dbReference>
<accession>A0A820LQT0</accession>
<gene>
    <name evidence="1" type="ORF">JBS370_LOCUS42240</name>
</gene>
<evidence type="ECO:0000313" key="1">
    <source>
        <dbReference type="EMBL" id="CAF4361344.1"/>
    </source>
</evidence>
<organism evidence="1 2">
    <name type="scientific">Rotaria sordida</name>
    <dbReference type="NCBI Taxonomy" id="392033"/>
    <lineage>
        <taxon>Eukaryota</taxon>
        <taxon>Metazoa</taxon>
        <taxon>Spiralia</taxon>
        <taxon>Gnathifera</taxon>
        <taxon>Rotifera</taxon>
        <taxon>Eurotatoria</taxon>
        <taxon>Bdelloidea</taxon>
        <taxon>Philodinida</taxon>
        <taxon>Philodinidae</taxon>
        <taxon>Rotaria</taxon>
    </lineage>
</organism>
<protein>
    <submittedName>
        <fullName evidence="1">Uncharacterized protein</fullName>
    </submittedName>
</protein>
<comment type="caution">
    <text evidence="1">The sequence shown here is derived from an EMBL/GenBank/DDBJ whole genome shotgun (WGS) entry which is preliminary data.</text>
</comment>
<feature type="non-terminal residue" evidence="1">
    <location>
        <position position="1"/>
    </location>
</feature>
<dbReference type="AlphaFoldDB" id="A0A820LQT0"/>
<proteinExistence type="predicted"/>
<dbReference type="InterPro" id="IPR013320">
    <property type="entry name" value="ConA-like_dom_sf"/>
</dbReference>
<evidence type="ECO:0000313" key="2">
    <source>
        <dbReference type="Proteomes" id="UP000663836"/>
    </source>
</evidence>
<name>A0A820LQT0_9BILA</name>
<sequence length="117" mass="12776">MIPPYQGQNGSIHIGSAQAYSTTNFFNGYIDNVALTTRAKSSTEILCDASLMVYYSFDFPNPTVDNGPNGLDGTSSSIATAARRVNEAMRFLRASSSYFRVYGIYQISYGVTNGKPF</sequence>
<dbReference type="Proteomes" id="UP000663836">
    <property type="component" value="Unassembled WGS sequence"/>
</dbReference>
<dbReference type="EMBL" id="CAJOBD010054191">
    <property type="protein sequence ID" value="CAF4361344.1"/>
    <property type="molecule type" value="Genomic_DNA"/>
</dbReference>
<dbReference type="SUPFAM" id="SSF49899">
    <property type="entry name" value="Concanavalin A-like lectins/glucanases"/>
    <property type="match status" value="1"/>
</dbReference>
<reference evidence="1" key="1">
    <citation type="submission" date="2021-02" db="EMBL/GenBank/DDBJ databases">
        <authorList>
            <person name="Nowell W R."/>
        </authorList>
    </citation>
    <scope>NUCLEOTIDE SEQUENCE</scope>
</reference>